<dbReference type="AlphaFoldDB" id="A0A6J6WZP0"/>
<reference evidence="2" key="1">
    <citation type="submission" date="2020-05" db="EMBL/GenBank/DDBJ databases">
        <authorList>
            <person name="Chiriac C."/>
            <person name="Salcher M."/>
            <person name="Ghai R."/>
            <person name="Kavagutti S V."/>
        </authorList>
    </citation>
    <scope>NUCLEOTIDE SEQUENCE</scope>
</reference>
<evidence type="ECO:0000256" key="1">
    <source>
        <dbReference type="SAM" id="MobiDB-lite"/>
    </source>
</evidence>
<evidence type="ECO:0000313" key="2">
    <source>
        <dbReference type="EMBL" id="CAB4789639.1"/>
    </source>
</evidence>
<name>A0A6J6WZP0_9ZZZZ</name>
<protein>
    <submittedName>
        <fullName evidence="2">Unannotated protein</fullName>
    </submittedName>
</protein>
<organism evidence="2">
    <name type="scientific">freshwater metagenome</name>
    <dbReference type="NCBI Taxonomy" id="449393"/>
    <lineage>
        <taxon>unclassified sequences</taxon>
        <taxon>metagenomes</taxon>
        <taxon>ecological metagenomes</taxon>
    </lineage>
</organism>
<dbReference type="AntiFam" id="ANF00118">
    <property type="entry name" value="Shadow ORF (opposite ucp12)"/>
</dbReference>
<proteinExistence type="predicted"/>
<sequence length="269" mass="29087">MAIARDSCGPSVDHETNTGHSKRGLGHVGREHNATPGVVLEDSVLLGRRQPRIQRQHFGVRAIESTQCVGGVVNLALAAEEHQHVAGTVLDQFVNRVADRLHLIAIVVEVSVEVGSERPIPHLDRKGSARHFDNGSVVEVFGESLRVDGGRGDDHFEIGPPRQQLLDVAEQEIDVETALVSLVDNQRVVTRQGAVVLNLGKQDSVGHHLDQRGVADPIGETNRVPNEATEFGAEFVGHAFGNGSCGDPTRLGMANESRHAATKFETQFR</sequence>
<dbReference type="EMBL" id="CAFAAI010000034">
    <property type="protein sequence ID" value="CAB4789639.1"/>
    <property type="molecule type" value="Genomic_DNA"/>
</dbReference>
<accession>A0A6J6WZP0</accession>
<gene>
    <name evidence="2" type="ORF">UFOPK2992_00326</name>
</gene>
<feature type="region of interest" description="Disordered" evidence="1">
    <location>
        <begin position="1"/>
        <end position="33"/>
    </location>
</feature>